<evidence type="ECO:0000313" key="3">
    <source>
        <dbReference type="Proteomes" id="UP000002195"/>
    </source>
</evidence>
<dbReference type="KEGG" id="ddi:DDB_G0271332"/>
<dbReference type="AlphaFoldDB" id="Q55BH1"/>
<dbReference type="HOGENOM" id="CLU_1312169_0_0_1"/>
<evidence type="ECO:0000313" key="2">
    <source>
        <dbReference type="EMBL" id="EAL71796.1"/>
    </source>
</evidence>
<sequence>MFYSKIIVFFINFLKSFLQKQKILKTEDPIVLIMWPRGSDVPNNYKFFLGCFLNYYKTETDTNTGDLTTNYNHAYLRHRPNQLGEITTDLFYYNSFQTFQSICSFTSNYCDNDGQGHLQHNVRYGRIIFSYKVFRNLNSIRAGEEFNTIDVLYENNNLNSINNNNNNNNNNNINNINNYNNNNSNNNNNNNNNNNINNNNNSINNINNSI</sequence>
<proteinExistence type="predicted"/>
<dbReference type="GeneID" id="8617833"/>
<gene>
    <name evidence="2" type="ORF">DDB_G0271332</name>
</gene>
<organism evidence="2 3">
    <name type="scientific">Dictyostelium discoideum</name>
    <name type="common">Social amoeba</name>
    <dbReference type="NCBI Taxonomy" id="44689"/>
    <lineage>
        <taxon>Eukaryota</taxon>
        <taxon>Amoebozoa</taxon>
        <taxon>Evosea</taxon>
        <taxon>Eumycetozoa</taxon>
        <taxon>Dictyostelia</taxon>
        <taxon>Dictyosteliales</taxon>
        <taxon>Dictyosteliaceae</taxon>
        <taxon>Dictyostelium</taxon>
    </lineage>
</organism>
<dbReference type="VEuPathDB" id="AmoebaDB:DDB_G0271332"/>
<dbReference type="PaxDb" id="44689-DDB0202869"/>
<accession>Q55BH1</accession>
<comment type="caution">
    <text evidence="2">The sequence shown here is derived from an EMBL/GenBank/DDBJ whole genome shotgun (WGS) entry which is preliminary data.</text>
</comment>
<protein>
    <submittedName>
        <fullName evidence="2">Uncharacterized protein</fullName>
    </submittedName>
</protein>
<evidence type="ECO:0000256" key="1">
    <source>
        <dbReference type="SAM" id="MobiDB-lite"/>
    </source>
</evidence>
<dbReference type="RefSeq" id="XP_645641.1">
    <property type="nucleotide sequence ID" value="XM_640549.1"/>
</dbReference>
<dbReference type="EMBL" id="AAFI02000006">
    <property type="protein sequence ID" value="EAL71796.1"/>
    <property type="molecule type" value="Genomic_DNA"/>
</dbReference>
<name>Q55BH1_DICDI</name>
<feature type="region of interest" description="Disordered" evidence="1">
    <location>
        <begin position="179"/>
        <end position="210"/>
    </location>
</feature>
<reference evidence="2 3" key="1">
    <citation type="journal article" date="2005" name="Nature">
        <title>The genome of the social amoeba Dictyostelium discoideum.</title>
        <authorList>
            <consortium name="The Dictyostelium discoideum Sequencing Consortium"/>
            <person name="Eichinger L."/>
            <person name="Pachebat J.A."/>
            <person name="Glockner G."/>
            <person name="Rajandream M.A."/>
            <person name="Sucgang R."/>
            <person name="Berriman M."/>
            <person name="Song J."/>
            <person name="Olsen R."/>
            <person name="Szafranski K."/>
            <person name="Xu Q."/>
            <person name="Tunggal B."/>
            <person name="Kummerfeld S."/>
            <person name="Madera M."/>
            <person name="Konfortov B.A."/>
            <person name="Rivero F."/>
            <person name="Bankier A.T."/>
            <person name="Lehmann R."/>
            <person name="Hamlin N."/>
            <person name="Davies R."/>
            <person name="Gaudet P."/>
            <person name="Fey P."/>
            <person name="Pilcher K."/>
            <person name="Chen G."/>
            <person name="Saunders D."/>
            <person name="Sodergren E."/>
            <person name="Davis P."/>
            <person name="Kerhornou A."/>
            <person name="Nie X."/>
            <person name="Hall N."/>
            <person name="Anjard C."/>
            <person name="Hemphill L."/>
            <person name="Bason N."/>
            <person name="Farbrother P."/>
            <person name="Desany B."/>
            <person name="Just E."/>
            <person name="Morio T."/>
            <person name="Rost R."/>
            <person name="Churcher C."/>
            <person name="Cooper J."/>
            <person name="Haydock S."/>
            <person name="van Driessche N."/>
            <person name="Cronin A."/>
            <person name="Goodhead I."/>
            <person name="Muzny D."/>
            <person name="Mourier T."/>
            <person name="Pain A."/>
            <person name="Lu M."/>
            <person name="Harper D."/>
            <person name="Lindsay R."/>
            <person name="Hauser H."/>
            <person name="James K."/>
            <person name="Quiles M."/>
            <person name="Madan Babu M."/>
            <person name="Saito T."/>
            <person name="Buchrieser C."/>
            <person name="Wardroper A."/>
            <person name="Felder M."/>
            <person name="Thangavelu M."/>
            <person name="Johnson D."/>
            <person name="Knights A."/>
            <person name="Loulseged H."/>
            <person name="Mungall K."/>
            <person name="Oliver K."/>
            <person name="Price C."/>
            <person name="Quail M.A."/>
            <person name="Urushihara H."/>
            <person name="Hernandez J."/>
            <person name="Rabbinowitsch E."/>
            <person name="Steffen D."/>
            <person name="Sanders M."/>
            <person name="Ma J."/>
            <person name="Kohara Y."/>
            <person name="Sharp S."/>
            <person name="Simmonds M."/>
            <person name="Spiegler S."/>
            <person name="Tivey A."/>
            <person name="Sugano S."/>
            <person name="White B."/>
            <person name="Walker D."/>
            <person name="Woodward J."/>
            <person name="Winckler T."/>
            <person name="Tanaka Y."/>
            <person name="Shaulsky G."/>
            <person name="Schleicher M."/>
            <person name="Weinstock G."/>
            <person name="Rosenthal A."/>
            <person name="Cox E.C."/>
            <person name="Chisholm R.L."/>
            <person name="Gibbs R."/>
            <person name="Loomis W.F."/>
            <person name="Platzer M."/>
            <person name="Kay R.R."/>
            <person name="Williams J."/>
            <person name="Dear P.H."/>
            <person name="Noegel A.A."/>
            <person name="Barrell B."/>
            <person name="Kuspa A."/>
        </authorList>
    </citation>
    <scope>NUCLEOTIDE SEQUENCE [LARGE SCALE GENOMIC DNA]</scope>
    <source>
        <strain evidence="2 3">AX4</strain>
    </source>
</reference>
<dbReference type="dictyBase" id="DDB_G0271332"/>
<dbReference type="InParanoid" id="Q55BH1"/>
<dbReference type="Proteomes" id="UP000002195">
    <property type="component" value="Unassembled WGS sequence"/>
</dbReference>
<keyword evidence="3" id="KW-1185">Reference proteome</keyword>